<protein>
    <recommendedName>
        <fullName evidence="4">SOCS box domain-containing protein</fullName>
    </recommendedName>
</protein>
<dbReference type="Proteomes" id="UP000007879">
    <property type="component" value="Unassembled WGS sequence"/>
</dbReference>
<organism evidence="5">
    <name type="scientific">Amphimedon queenslandica</name>
    <name type="common">Sponge</name>
    <dbReference type="NCBI Taxonomy" id="400682"/>
    <lineage>
        <taxon>Eukaryota</taxon>
        <taxon>Metazoa</taxon>
        <taxon>Porifera</taxon>
        <taxon>Demospongiae</taxon>
        <taxon>Heteroscleromorpha</taxon>
        <taxon>Haplosclerida</taxon>
        <taxon>Niphatidae</taxon>
        <taxon>Amphimedon</taxon>
    </lineage>
</organism>
<keyword evidence="2" id="KW-0040">ANK repeat</keyword>
<evidence type="ECO:0000256" key="2">
    <source>
        <dbReference type="ARBA" id="ARBA00023043"/>
    </source>
</evidence>
<dbReference type="OrthoDB" id="194358at2759"/>
<feature type="compositionally biased region" description="Basic and acidic residues" evidence="3">
    <location>
        <begin position="285"/>
        <end position="298"/>
    </location>
</feature>
<dbReference type="GO" id="GO:0035556">
    <property type="term" value="P:intracellular signal transduction"/>
    <property type="evidence" value="ECO:0007669"/>
    <property type="project" value="InterPro"/>
</dbReference>
<proteinExistence type="predicted"/>
<dbReference type="Gene3D" id="1.10.750.20">
    <property type="entry name" value="SOCS box"/>
    <property type="match status" value="1"/>
</dbReference>
<dbReference type="EnsemblMetazoa" id="Aqu2.1.35985_001">
    <property type="protein sequence ID" value="Aqu2.1.35985_001"/>
    <property type="gene ID" value="Aqu2.1.35985"/>
</dbReference>
<evidence type="ECO:0000256" key="1">
    <source>
        <dbReference type="ARBA" id="ARBA00022737"/>
    </source>
</evidence>
<feature type="domain" description="SOCS box" evidence="4">
    <location>
        <begin position="144"/>
        <end position="180"/>
    </location>
</feature>
<dbReference type="InterPro" id="IPR036770">
    <property type="entry name" value="Ankyrin_rpt-contain_sf"/>
</dbReference>
<evidence type="ECO:0000256" key="3">
    <source>
        <dbReference type="SAM" id="MobiDB-lite"/>
    </source>
</evidence>
<dbReference type="Pfam" id="PF07525">
    <property type="entry name" value="SOCS_box"/>
    <property type="match status" value="1"/>
</dbReference>
<dbReference type="SUPFAM" id="SSF158235">
    <property type="entry name" value="SOCS box-like"/>
    <property type="match status" value="1"/>
</dbReference>
<reference evidence="6" key="1">
    <citation type="journal article" date="2010" name="Nature">
        <title>The Amphimedon queenslandica genome and the evolution of animal complexity.</title>
        <authorList>
            <person name="Srivastava M."/>
            <person name="Simakov O."/>
            <person name="Chapman J."/>
            <person name="Fahey B."/>
            <person name="Gauthier M.E."/>
            <person name="Mitros T."/>
            <person name="Richards G.S."/>
            <person name="Conaco C."/>
            <person name="Dacre M."/>
            <person name="Hellsten U."/>
            <person name="Larroux C."/>
            <person name="Putnam N.H."/>
            <person name="Stanke M."/>
            <person name="Adamska M."/>
            <person name="Darling A."/>
            <person name="Degnan S.M."/>
            <person name="Oakley T.H."/>
            <person name="Plachetzki D.C."/>
            <person name="Zhai Y."/>
            <person name="Adamski M."/>
            <person name="Calcino A."/>
            <person name="Cummins S.F."/>
            <person name="Goodstein D.M."/>
            <person name="Harris C."/>
            <person name="Jackson D.J."/>
            <person name="Leys S.P."/>
            <person name="Shu S."/>
            <person name="Woodcroft B.J."/>
            <person name="Vervoort M."/>
            <person name="Kosik K.S."/>
            <person name="Manning G."/>
            <person name="Degnan B.M."/>
            <person name="Rokhsar D.S."/>
        </authorList>
    </citation>
    <scope>NUCLEOTIDE SEQUENCE [LARGE SCALE GENOMIC DNA]</scope>
</reference>
<accession>A0A1X7V6S2</accession>
<dbReference type="AlphaFoldDB" id="A0A1X7V6S2"/>
<evidence type="ECO:0000313" key="6">
    <source>
        <dbReference type="Proteomes" id="UP000007879"/>
    </source>
</evidence>
<dbReference type="InParanoid" id="A0A1X7V6S2"/>
<dbReference type="PROSITE" id="PS50225">
    <property type="entry name" value="SOCS"/>
    <property type="match status" value="1"/>
</dbReference>
<dbReference type="InterPro" id="IPR001496">
    <property type="entry name" value="SOCS_box"/>
</dbReference>
<dbReference type="SUPFAM" id="SSF48403">
    <property type="entry name" value="Ankyrin repeat"/>
    <property type="match status" value="1"/>
</dbReference>
<keyword evidence="1" id="KW-0677">Repeat</keyword>
<dbReference type="Gene3D" id="1.25.40.20">
    <property type="entry name" value="Ankyrin repeat-containing domain"/>
    <property type="match status" value="1"/>
</dbReference>
<gene>
    <name evidence="5" type="primary">109581057</name>
</gene>
<feature type="region of interest" description="Disordered" evidence="3">
    <location>
        <begin position="279"/>
        <end position="310"/>
    </location>
</feature>
<dbReference type="KEGG" id="aqu:109581057"/>
<dbReference type="InterPro" id="IPR036036">
    <property type="entry name" value="SOCS_box-like_dom_sf"/>
</dbReference>
<dbReference type="SMART" id="SM00969">
    <property type="entry name" value="SOCS_box"/>
    <property type="match status" value="1"/>
</dbReference>
<name>A0A1X7V6S2_AMPQE</name>
<dbReference type="CDD" id="cd03587">
    <property type="entry name" value="SOCS"/>
    <property type="match status" value="1"/>
</dbReference>
<dbReference type="InterPro" id="IPR050776">
    <property type="entry name" value="Ank_Repeat/CDKN_Inhibitor"/>
</dbReference>
<sequence length="310" mass="36243">MADQLWFYVVNQQENELKQFLKDNKGTFDINRRDASGRTLLDYCCPTVGYISTTVYSETTKYSAYIRIAKDLLDNGSDPNSADQRGWTIIHQCAIVGDLTLLSLCMLYGANSSLYNHGGQLPVDLAYLKKHDHIVEYLEKHSLSLKQLCRVTIRDAMGPRTYNRINELPLPPSQKLFINYGNPFVGWVGTLYVPRPWTDDDIRSGRVDKGDVLAFFVTNASSEFMEEKEIEDKWQNLTFSDLAELFESLYFWESFKTIDYEEPLARKPRYALEKLTLRDEEEEGERGRERNRRERESSEFNFSRIFRRRN</sequence>
<evidence type="ECO:0000313" key="5">
    <source>
        <dbReference type="EnsemblMetazoa" id="Aqu2.1.35985_001"/>
    </source>
</evidence>
<dbReference type="EnsemblMetazoa" id="XM_019994809.1">
    <property type="protein sequence ID" value="XP_019850368.1"/>
    <property type="gene ID" value="LOC109581057"/>
</dbReference>
<dbReference type="PANTHER" id="PTHR24201">
    <property type="entry name" value="ANK_REP_REGION DOMAIN-CONTAINING PROTEIN"/>
    <property type="match status" value="1"/>
</dbReference>
<keyword evidence="6" id="KW-1185">Reference proteome</keyword>
<evidence type="ECO:0000259" key="4">
    <source>
        <dbReference type="PROSITE" id="PS50225"/>
    </source>
</evidence>
<reference evidence="5" key="2">
    <citation type="submission" date="2017-05" db="UniProtKB">
        <authorList>
            <consortium name="EnsemblMetazoa"/>
        </authorList>
    </citation>
    <scope>IDENTIFICATION</scope>
</reference>